<dbReference type="AlphaFoldDB" id="A0A2S0N5X3"/>
<protein>
    <submittedName>
        <fullName evidence="1">Uncharacterized protein</fullName>
    </submittedName>
</protein>
<dbReference type="Proteomes" id="UP000239326">
    <property type="component" value="Plasmid unnamed1"/>
</dbReference>
<geneLocation type="plasmid" evidence="1 2">
    <name>unnamed1</name>
</geneLocation>
<keyword evidence="2" id="KW-1185">Reference proteome</keyword>
<keyword evidence="1" id="KW-0614">Plasmid</keyword>
<dbReference type="KEGG" id="simp:C6571_18125"/>
<gene>
    <name evidence="1" type="ORF">C6571_18125</name>
</gene>
<proteinExistence type="predicted"/>
<evidence type="ECO:0000313" key="1">
    <source>
        <dbReference type="EMBL" id="AVO43363.1"/>
    </source>
</evidence>
<evidence type="ECO:0000313" key="2">
    <source>
        <dbReference type="Proteomes" id="UP000239326"/>
    </source>
</evidence>
<sequence length="87" mass="8734">MDAMDAVGAFHIFDAGLHVVVAAVAEAKAGVLVVELAALGVLAAAGAGQGTNRLGQVGVGFGGGLCHGILRKEARHTPMREVCSRRG</sequence>
<reference evidence="1 2" key="1">
    <citation type="submission" date="2018-03" db="EMBL/GenBank/DDBJ databases">
        <title>Genome sequencing of Simplicispira sp.</title>
        <authorList>
            <person name="Kim S.-J."/>
            <person name="Heo J."/>
            <person name="Kwon S.-W."/>
        </authorList>
    </citation>
    <scope>NUCLEOTIDE SEQUENCE [LARGE SCALE GENOMIC DNA]</scope>
    <source>
        <strain evidence="1 2">SC1-8</strain>
        <plasmid evidence="1 2">unnamed1</plasmid>
    </source>
</reference>
<accession>A0A2S0N5X3</accession>
<organism evidence="1 2">
    <name type="scientific">Simplicispira suum</name>
    <dbReference type="NCBI Taxonomy" id="2109915"/>
    <lineage>
        <taxon>Bacteria</taxon>
        <taxon>Pseudomonadati</taxon>
        <taxon>Pseudomonadota</taxon>
        <taxon>Betaproteobacteria</taxon>
        <taxon>Burkholderiales</taxon>
        <taxon>Comamonadaceae</taxon>
        <taxon>Simplicispira</taxon>
    </lineage>
</organism>
<dbReference type="EMBL" id="CP027670">
    <property type="protein sequence ID" value="AVO43363.1"/>
    <property type="molecule type" value="Genomic_DNA"/>
</dbReference>
<name>A0A2S0N5X3_9BURK</name>